<accession>A0A0E9PMA6</accession>
<reference evidence="1" key="2">
    <citation type="journal article" date="2015" name="Fish Shellfish Immunol.">
        <title>Early steps in the European eel (Anguilla anguilla)-Vibrio vulnificus interaction in the gills: Role of the RtxA13 toxin.</title>
        <authorList>
            <person name="Callol A."/>
            <person name="Pajuelo D."/>
            <person name="Ebbesson L."/>
            <person name="Teles M."/>
            <person name="MacKenzie S."/>
            <person name="Amaro C."/>
        </authorList>
    </citation>
    <scope>NUCLEOTIDE SEQUENCE</scope>
</reference>
<proteinExistence type="predicted"/>
<reference evidence="1" key="1">
    <citation type="submission" date="2014-11" db="EMBL/GenBank/DDBJ databases">
        <authorList>
            <person name="Amaro Gonzalez C."/>
        </authorList>
    </citation>
    <scope>NUCLEOTIDE SEQUENCE</scope>
</reference>
<evidence type="ECO:0000313" key="1">
    <source>
        <dbReference type="EMBL" id="JAH04968.1"/>
    </source>
</evidence>
<dbReference type="AlphaFoldDB" id="A0A0E9PMA6"/>
<sequence length="41" mass="4900">MCTRIDTRCCFDILCKSPIIQWYDLVLDYIRTIDIIKSMIS</sequence>
<protein>
    <submittedName>
        <fullName evidence="1">Uncharacterized protein</fullName>
    </submittedName>
</protein>
<organism evidence="1">
    <name type="scientific">Anguilla anguilla</name>
    <name type="common">European freshwater eel</name>
    <name type="synonym">Muraena anguilla</name>
    <dbReference type="NCBI Taxonomy" id="7936"/>
    <lineage>
        <taxon>Eukaryota</taxon>
        <taxon>Metazoa</taxon>
        <taxon>Chordata</taxon>
        <taxon>Craniata</taxon>
        <taxon>Vertebrata</taxon>
        <taxon>Euteleostomi</taxon>
        <taxon>Actinopterygii</taxon>
        <taxon>Neopterygii</taxon>
        <taxon>Teleostei</taxon>
        <taxon>Anguilliformes</taxon>
        <taxon>Anguillidae</taxon>
        <taxon>Anguilla</taxon>
    </lineage>
</organism>
<name>A0A0E9PMA6_ANGAN</name>
<dbReference type="EMBL" id="GBXM01103609">
    <property type="protein sequence ID" value="JAH04968.1"/>
    <property type="molecule type" value="Transcribed_RNA"/>
</dbReference>